<keyword evidence="1" id="KW-0645">Protease</keyword>
<dbReference type="Proteomes" id="UP001261666">
    <property type="component" value="Unassembled WGS sequence"/>
</dbReference>
<evidence type="ECO:0000313" key="2">
    <source>
        <dbReference type="Proteomes" id="UP001261666"/>
    </source>
</evidence>
<proteinExistence type="predicted"/>
<keyword evidence="2" id="KW-1185">Reference proteome</keyword>
<comment type="caution">
    <text evidence="1">The sequence shown here is derived from an EMBL/GenBank/DDBJ whole genome shotgun (WGS) entry which is preliminary data.</text>
</comment>
<protein>
    <submittedName>
        <fullName evidence="1">Membrane protease YdiL (CAAX protease family)</fullName>
    </submittedName>
</protein>
<reference evidence="1" key="1">
    <citation type="submission" date="2023-08" db="EMBL/GenBank/DDBJ databases">
        <title>Functional and genomic diversity of the sorghum phyllosphere microbiome.</title>
        <authorList>
            <person name="Shade A."/>
        </authorList>
    </citation>
    <scope>NUCLEOTIDE SEQUENCE</scope>
    <source>
        <strain evidence="1">SORGH_AS_0885</strain>
    </source>
</reference>
<keyword evidence="1" id="KW-0378">Hydrolase</keyword>
<gene>
    <name evidence="1" type="ORF">QE364_001910</name>
</gene>
<evidence type="ECO:0000313" key="1">
    <source>
        <dbReference type="EMBL" id="MDR6210203.1"/>
    </source>
</evidence>
<dbReference type="EMBL" id="JAVIZJ010000004">
    <property type="protein sequence ID" value="MDR6210203.1"/>
    <property type="molecule type" value="Genomic_DNA"/>
</dbReference>
<organism evidence="1 2">
    <name type="scientific">Nocardioides zeae</name>
    <dbReference type="NCBI Taxonomy" id="1457234"/>
    <lineage>
        <taxon>Bacteria</taxon>
        <taxon>Bacillati</taxon>
        <taxon>Actinomycetota</taxon>
        <taxon>Actinomycetes</taxon>
        <taxon>Propionibacteriales</taxon>
        <taxon>Nocardioidaceae</taxon>
        <taxon>Nocardioides</taxon>
    </lineage>
</organism>
<accession>A0ACC6IHR6</accession>
<name>A0ACC6IHR6_9ACTN</name>
<sequence>MSGTSPYPPPPGTPAAAPGGTPMSEEERAAAYPPLEYHQLHRAGDRGWWRPVLGVLAVVLGMQVVLPLGVLAVFAVGLGATGVVDVDTIVDTKDVQPVTLAYLMVSPALLTPLVWGVTRLLHGLKPRWTTSVLPRMRWGYFLACTGVSVLALIASMAMSVLVASIDPDAVIGDSEVGGLNAFTSTTRDFLLVVVLLTPLQAAGEEYLFRGYLTQVAGGIFDRPAVARTVAVVAPAFLFALAHGAQDPPVFFDRFAFGLAAGVLVILTGGLEAGIALHVVNNWFAFGLALAFGDMTTVLTPTGGSWLSIPVTLTQELVFLGLALAVHRGMRLSRHADPSVLIRSRGRVYGFASAPQGS</sequence>